<organism evidence="4 5">
    <name type="scientific">Dichotomopilus funicola</name>
    <dbReference type="NCBI Taxonomy" id="1934379"/>
    <lineage>
        <taxon>Eukaryota</taxon>
        <taxon>Fungi</taxon>
        <taxon>Dikarya</taxon>
        <taxon>Ascomycota</taxon>
        <taxon>Pezizomycotina</taxon>
        <taxon>Sordariomycetes</taxon>
        <taxon>Sordariomycetidae</taxon>
        <taxon>Sordariales</taxon>
        <taxon>Chaetomiaceae</taxon>
        <taxon>Dichotomopilus</taxon>
    </lineage>
</organism>
<feature type="compositionally biased region" description="Low complexity" evidence="1">
    <location>
        <begin position="670"/>
        <end position="681"/>
    </location>
</feature>
<name>A0AAN6V662_9PEZI</name>
<reference evidence="4" key="2">
    <citation type="submission" date="2023-05" db="EMBL/GenBank/DDBJ databases">
        <authorList>
            <consortium name="Lawrence Berkeley National Laboratory"/>
            <person name="Steindorff A."/>
            <person name="Hensen N."/>
            <person name="Bonometti L."/>
            <person name="Westerberg I."/>
            <person name="Brannstrom I.O."/>
            <person name="Guillou S."/>
            <person name="Cros-Aarteil S."/>
            <person name="Calhoun S."/>
            <person name="Haridas S."/>
            <person name="Kuo A."/>
            <person name="Mondo S."/>
            <person name="Pangilinan J."/>
            <person name="Riley R."/>
            <person name="Labutti K."/>
            <person name="Andreopoulos B."/>
            <person name="Lipzen A."/>
            <person name="Chen C."/>
            <person name="Yanf M."/>
            <person name="Daum C."/>
            <person name="Ng V."/>
            <person name="Clum A."/>
            <person name="Ohm R."/>
            <person name="Martin F."/>
            <person name="Silar P."/>
            <person name="Natvig D."/>
            <person name="Lalanne C."/>
            <person name="Gautier V."/>
            <person name="Ament-Velasquez S.L."/>
            <person name="Kruys A."/>
            <person name="Hutchinson M.I."/>
            <person name="Powell A.J."/>
            <person name="Barry K."/>
            <person name="Miller A.N."/>
            <person name="Grigoriev I.V."/>
            <person name="Debuchy R."/>
            <person name="Gladieux P."/>
            <person name="Thoren M.H."/>
            <person name="Johannesson H."/>
        </authorList>
    </citation>
    <scope>NUCLEOTIDE SEQUENCE</scope>
    <source>
        <strain evidence="4">CBS 141.50</strain>
    </source>
</reference>
<evidence type="ECO:0000313" key="4">
    <source>
        <dbReference type="EMBL" id="KAK4145623.1"/>
    </source>
</evidence>
<dbReference type="InterPro" id="IPR047168">
    <property type="entry name" value="LEC1-like"/>
</dbReference>
<feature type="compositionally biased region" description="Basic and acidic residues" evidence="1">
    <location>
        <begin position="1"/>
        <end position="22"/>
    </location>
</feature>
<feature type="domain" description="PX" evidence="2">
    <location>
        <begin position="393"/>
        <end position="523"/>
    </location>
</feature>
<feature type="region of interest" description="Disordered" evidence="1">
    <location>
        <begin position="730"/>
        <end position="773"/>
    </location>
</feature>
<keyword evidence="5" id="KW-1185">Reference proteome</keyword>
<gene>
    <name evidence="4" type="ORF">C8A04DRAFT_35659</name>
</gene>
<feature type="region of interest" description="Disordered" evidence="1">
    <location>
        <begin position="1"/>
        <end position="26"/>
    </location>
</feature>
<dbReference type="InterPro" id="IPR024555">
    <property type="entry name" value="PX-associated"/>
</dbReference>
<sequence length="805" mass="86940">MESHKINPDNPSKDATRDKDDLSPFQTLSPSQLHALFDILTHHGTYDEVESFKDPGAISKYGYPFVRHTSESDGEPAYAPETATPLLAVLLRSIVLTFPGIRDLPPEVWHVQLQGILENLARAELSEAYDKGGLGLRKSLATAASAIHETLSRGILGGLENRAPGDLHGEYDRSKAEDLARAWDDGVHGLVYGDLVEELFTCAQQKKSLEEHSPGIQAAADYAIIYLATLLHHIYVLSPEAPYLLKHLENVHKLLPYALTKQTLRIGNAASMLNGMMRLMLAKVGVGALSNWFGITQNADDGMNLLQRIVWLVLSWDASEFRKTAETIEKAKGPANPSKEQLAALKEYTSKSRAEHLDIRETSAREGRSIVATILERPQPAMLSSLSETQHAQCSAYLSAALAVRDRDEISNALCRQNPDVFTRIVKNFLGGFEPMIRTLHQNVDLREHLTAGESLVTGFINVTRGKKTSTGETQPPTVEDYALLLHKNRHMLYNWLHQVASQCPDIREEFCAWAKETIKVFRQSPASETSNLGSSSQIENHNNDPCTGAAGALSEPLQELFASLPPQGQAAILPSIDAHAAYLSTLKSLSLTRMQRILDNVPAISTAPTWANTAASANTNTTSKSAPTTPPAANASTTTSSYFSPSYWSRSGRSTPRSVSPNPATTPRSSSGSVAAVPSSDTTTTKGSQTGPGVYLSRWRQLMDDTVIGPGTEGGSVRRGADVKGLLGRGKTGAEGGAHPKSNTGRGVMAGKEGAWDEGKTGEDGGEEREPPPVDVKAVVEALGDRFKTFIVPLVEARAGAGVP</sequence>
<feature type="compositionally biased region" description="Polar residues" evidence="1">
    <location>
        <begin position="525"/>
        <end position="546"/>
    </location>
</feature>
<dbReference type="EMBL" id="MU853567">
    <property type="protein sequence ID" value="KAK4145623.1"/>
    <property type="molecule type" value="Genomic_DNA"/>
</dbReference>
<accession>A0AAN6V662</accession>
<dbReference type="Pfam" id="PF12828">
    <property type="entry name" value="PXB"/>
    <property type="match status" value="1"/>
</dbReference>
<feature type="compositionally biased region" description="Polar residues" evidence="1">
    <location>
        <begin position="682"/>
        <end position="692"/>
    </location>
</feature>
<dbReference type="PANTHER" id="PTHR47185:SF2">
    <property type="entry name" value="FUNGAL PROTEIN"/>
    <property type="match status" value="1"/>
</dbReference>
<dbReference type="RefSeq" id="XP_062638994.1">
    <property type="nucleotide sequence ID" value="XM_062783253.1"/>
</dbReference>
<dbReference type="GeneID" id="87819866"/>
<feature type="region of interest" description="Disordered" evidence="1">
    <location>
        <begin position="617"/>
        <end position="695"/>
    </location>
</feature>
<dbReference type="PANTHER" id="PTHR47185">
    <property type="entry name" value="PX DOMAIN-CONTAINING PROTEIN YPR097W"/>
    <property type="match status" value="1"/>
</dbReference>
<feature type="compositionally biased region" description="Polar residues" evidence="1">
    <location>
        <begin position="653"/>
        <end position="669"/>
    </location>
</feature>
<protein>
    <submittedName>
        <fullName evidence="4">PX-associated-domain-containing protein</fullName>
    </submittedName>
</protein>
<feature type="region of interest" description="Disordered" evidence="1">
    <location>
        <begin position="525"/>
        <end position="551"/>
    </location>
</feature>
<evidence type="ECO:0000259" key="3">
    <source>
        <dbReference type="Pfam" id="PF12828"/>
    </source>
</evidence>
<feature type="compositionally biased region" description="Basic and acidic residues" evidence="1">
    <location>
        <begin position="755"/>
        <end position="773"/>
    </location>
</feature>
<feature type="compositionally biased region" description="Low complexity" evidence="1">
    <location>
        <begin position="617"/>
        <end position="652"/>
    </location>
</feature>
<feature type="domain" description="PX-associated" evidence="3">
    <location>
        <begin position="26"/>
        <end position="153"/>
    </location>
</feature>
<dbReference type="GO" id="GO:0035091">
    <property type="term" value="F:phosphatidylinositol binding"/>
    <property type="evidence" value="ECO:0007669"/>
    <property type="project" value="TreeGrafter"/>
</dbReference>
<evidence type="ECO:0000313" key="5">
    <source>
        <dbReference type="Proteomes" id="UP001302676"/>
    </source>
</evidence>
<evidence type="ECO:0000256" key="1">
    <source>
        <dbReference type="SAM" id="MobiDB-lite"/>
    </source>
</evidence>
<dbReference type="Pfam" id="PF12825">
    <property type="entry name" value="DUF3818"/>
    <property type="match status" value="2"/>
</dbReference>
<proteinExistence type="predicted"/>
<dbReference type="AlphaFoldDB" id="A0AAN6V662"/>
<reference evidence="4" key="1">
    <citation type="journal article" date="2023" name="Mol. Phylogenet. Evol.">
        <title>Genome-scale phylogeny and comparative genomics of the fungal order Sordariales.</title>
        <authorList>
            <person name="Hensen N."/>
            <person name="Bonometti L."/>
            <person name="Westerberg I."/>
            <person name="Brannstrom I.O."/>
            <person name="Guillou S."/>
            <person name="Cros-Aarteil S."/>
            <person name="Calhoun S."/>
            <person name="Haridas S."/>
            <person name="Kuo A."/>
            <person name="Mondo S."/>
            <person name="Pangilinan J."/>
            <person name="Riley R."/>
            <person name="LaButti K."/>
            <person name="Andreopoulos B."/>
            <person name="Lipzen A."/>
            <person name="Chen C."/>
            <person name="Yan M."/>
            <person name="Daum C."/>
            <person name="Ng V."/>
            <person name="Clum A."/>
            <person name="Steindorff A."/>
            <person name="Ohm R.A."/>
            <person name="Martin F."/>
            <person name="Silar P."/>
            <person name="Natvig D.O."/>
            <person name="Lalanne C."/>
            <person name="Gautier V."/>
            <person name="Ament-Velasquez S.L."/>
            <person name="Kruys A."/>
            <person name="Hutchinson M.I."/>
            <person name="Powell A.J."/>
            <person name="Barry K."/>
            <person name="Miller A.N."/>
            <person name="Grigoriev I.V."/>
            <person name="Debuchy R."/>
            <person name="Gladieux P."/>
            <person name="Hiltunen Thoren M."/>
            <person name="Johannesson H."/>
        </authorList>
    </citation>
    <scope>NUCLEOTIDE SEQUENCE</scope>
    <source>
        <strain evidence="4">CBS 141.50</strain>
    </source>
</reference>
<comment type="caution">
    <text evidence="4">The sequence shown here is derived from an EMBL/GenBank/DDBJ whole genome shotgun (WGS) entry which is preliminary data.</text>
</comment>
<evidence type="ECO:0000259" key="2">
    <source>
        <dbReference type="Pfam" id="PF12825"/>
    </source>
</evidence>
<dbReference type="InterPro" id="IPR024554">
    <property type="entry name" value="LEC1-like_C"/>
</dbReference>
<feature type="domain" description="PX" evidence="2">
    <location>
        <begin position="198"/>
        <end position="385"/>
    </location>
</feature>
<dbReference type="Proteomes" id="UP001302676">
    <property type="component" value="Unassembled WGS sequence"/>
</dbReference>